<evidence type="ECO:0000313" key="2">
    <source>
        <dbReference type="Proteomes" id="UP000014585"/>
    </source>
</evidence>
<dbReference type="HOGENOM" id="CLU_2697858_0_0_6"/>
<proteinExistence type="predicted"/>
<organism evidence="1 2">
    <name type="scientific">Cedecea davisae DSM 4568</name>
    <dbReference type="NCBI Taxonomy" id="566551"/>
    <lineage>
        <taxon>Bacteria</taxon>
        <taxon>Pseudomonadati</taxon>
        <taxon>Pseudomonadota</taxon>
        <taxon>Gammaproteobacteria</taxon>
        <taxon>Enterobacterales</taxon>
        <taxon>Enterobacteriaceae</taxon>
        <taxon>Cedecea</taxon>
    </lineage>
</organism>
<dbReference type="Proteomes" id="UP000014585">
    <property type="component" value="Unassembled WGS sequence"/>
</dbReference>
<sequence>MVNSPFVLSGAFETAIFLKLILNYSGLVATGLTALSCSGFWPVADVAACYCRRAFDGKGHLFIAQGENSAFVM</sequence>
<accession>S3IS14</accession>
<dbReference type="AlphaFoldDB" id="S3IS14"/>
<name>S3IS14_9ENTR</name>
<reference evidence="1 2" key="1">
    <citation type="submission" date="2013-04" db="EMBL/GenBank/DDBJ databases">
        <authorList>
            <person name="Weinstock G."/>
            <person name="Sodergren E."/>
            <person name="Lobos E.A."/>
            <person name="Fulton L."/>
            <person name="Fulton R."/>
            <person name="Courtney L."/>
            <person name="Fronick C."/>
            <person name="O'Laughlin M."/>
            <person name="Godfrey J."/>
            <person name="Wilson R.M."/>
            <person name="Miner T."/>
            <person name="Farmer C."/>
            <person name="Delehaunty K."/>
            <person name="Cordes M."/>
            <person name="Minx P."/>
            <person name="Tomlinson C."/>
            <person name="Chen J."/>
            <person name="Wollam A."/>
            <person name="Pepin K.H."/>
            <person name="Palsikar V.B."/>
            <person name="Zhang X."/>
            <person name="Suruliraj S."/>
            <person name="Perna N.T."/>
            <person name="Plunkett G."/>
            <person name="Warren W."/>
            <person name="Mitreva M."/>
            <person name="Mardis E.R."/>
            <person name="Wilson R.K."/>
        </authorList>
    </citation>
    <scope>NUCLEOTIDE SEQUENCE [LARGE SCALE GENOMIC DNA]</scope>
    <source>
        <strain evidence="1 2">DSM 4568</strain>
    </source>
</reference>
<comment type="caution">
    <text evidence="1">The sequence shown here is derived from an EMBL/GenBank/DDBJ whole genome shotgun (WGS) entry which is preliminary data.</text>
</comment>
<evidence type="ECO:0000313" key="1">
    <source>
        <dbReference type="EMBL" id="EPF15835.1"/>
    </source>
</evidence>
<dbReference type="EMBL" id="ATDT01000026">
    <property type="protein sequence ID" value="EPF15835.1"/>
    <property type="molecule type" value="Genomic_DNA"/>
</dbReference>
<gene>
    <name evidence="1" type="ORF">HMPREF0201_03010</name>
</gene>
<protein>
    <submittedName>
        <fullName evidence="1">Uncharacterized protein</fullName>
    </submittedName>
</protein>